<reference evidence="2" key="1">
    <citation type="submission" date="2022-10" db="EMBL/GenBank/DDBJ databases">
        <title>Chitinophaga sp. nov., isolated from soil.</title>
        <authorList>
            <person name="Jeon C.O."/>
        </authorList>
    </citation>
    <scope>NUCLEOTIDE SEQUENCE</scope>
    <source>
        <strain evidence="2">R8</strain>
    </source>
</reference>
<dbReference type="Proteomes" id="UP001162741">
    <property type="component" value="Chromosome"/>
</dbReference>
<keyword evidence="3" id="KW-1185">Reference proteome</keyword>
<organism evidence="2 3">
    <name type="scientific">Chitinophaga horti</name>
    <dbReference type="NCBI Taxonomy" id="2920382"/>
    <lineage>
        <taxon>Bacteria</taxon>
        <taxon>Pseudomonadati</taxon>
        <taxon>Bacteroidota</taxon>
        <taxon>Chitinophagia</taxon>
        <taxon>Chitinophagales</taxon>
        <taxon>Chitinophagaceae</taxon>
        <taxon>Chitinophaga</taxon>
    </lineage>
</organism>
<evidence type="ECO:0000313" key="2">
    <source>
        <dbReference type="EMBL" id="UYQ94551.1"/>
    </source>
</evidence>
<sequence>MPETVIIYNPSLKSRAGYLASALFTVCVLLLCFYLVSIVKGSFVLNFDTDKQIVTIICILYFVFSLFTKHLSDISFDYQTKTVTISVLRVLSGYADYVIPFDDFYYYEENRRILRFRDRIFFYRKKKELVGVPKRHLPADARHELATALREIEKLYPDEA</sequence>
<proteinExistence type="predicted"/>
<evidence type="ECO:0000313" key="3">
    <source>
        <dbReference type="Proteomes" id="UP001162741"/>
    </source>
</evidence>
<dbReference type="RefSeq" id="WP_264282424.1">
    <property type="nucleotide sequence ID" value="NZ_CP107006.1"/>
</dbReference>
<keyword evidence="1" id="KW-0472">Membrane</keyword>
<keyword evidence="1" id="KW-0812">Transmembrane</keyword>
<name>A0ABY6J4F2_9BACT</name>
<keyword evidence="1" id="KW-1133">Transmembrane helix</keyword>
<feature type="transmembrane region" description="Helical" evidence="1">
    <location>
        <begin position="51"/>
        <end position="68"/>
    </location>
</feature>
<evidence type="ECO:0008006" key="4">
    <source>
        <dbReference type="Google" id="ProtNLM"/>
    </source>
</evidence>
<evidence type="ECO:0000256" key="1">
    <source>
        <dbReference type="SAM" id="Phobius"/>
    </source>
</evidence>
<dbReference type="EMBL" id="CP107006">
    <property type="protein sequence ID" value="UYQ94551.1"/>
    <property type="molecule type" value="Genomic_DNA"/>
</dbReference>
<accession>A0ABY6J4F2</accession>
<feature type="transmembrane region" description="Helical" evidence="1">
    <location>
        <begin position="16"/>
        <end position="39"/>
    </location>
</feature>
<gene>
    <name evidence="2" type="ORF">MKQ68_05530</name>
</gene>
<protein>
    <recommendedName>
        <fullName evidence="4">PH domain-containing protein</fullName>
    </recommendedName>
</protein>